<dbReference type="SUPFAM" id="SSF48008">
    <property type="entry name" value="GntR ligand-binding domain-like"/>
    <property type="match status" value="1"/>
</dbReference>
<dbReference type="EMBL" id="RAHJ01000014">
    <property type="protein sequence ID" value="RJX69119.1"/>
    <property type="molecule type" value="Genomic_DNA"/>
</dbReference>
<name>A0A419R3Q1_9SPHN</name>
<comment type="caution">
    <text evidence="6">The sequence shown here is derived from an EMBL/GenBank/DDBJ whole genome shotgun (WGS) entry which is preliminary data.</text>
</comment>
<evidence type="ECO:0000256" key="2">
    <source>
        <dbReference type="ARBA" id="ARBA00023125"/>
    </source>
</evidence>
<dbReference type="InterPro" id="IPR011711">
    <property type="entry name" value="GntR_C"/>
</dbReference>
<dbReference type="Gene3D" id="1.10.10.10">
    <property type="entry name" value="Winged helix-like DNA-binding domain superfamily/Winged helix DNA-binding domain"/>
    <property type="match status" value="1"/>
</dbReference>
<evidence type="ECO:0000313" key="6">
    <source>
        <dbReference type="EMBL" id="RJX69119.1"/>
    </source>
</evidence>
<dbReference type="SMART" id="SM00895">
    <property type="entry name" value="FCD"/>
    <property type="match status" value="1"/>
</dbReference>
<evidence type="ECO:0000313" key="7">
    <source>
        <dbReference type="Proteomes" id="UP000284322"/>
    </source>
</evidence>
<dbReference type="SMART" id="SM00345">
    <property type="entry name" value="HTH_GNTR"/>
    <property type="match status" value="1"/>
</dbReference>
<keyword evidence="3" id="KW-0804">Transcription</keyword>
<accession>A0A419R3Q1</accession>
<evidence type="ECO:0000256" key="4">
    <source>
        <dbReference type="SAM" id="MobiDB-lite"/>
    </source>
</evidence>
<dbReference type="PROSITE" id="PS50949">
    <property type="entry name" value="HTH_GNTR"/>
    <property type="match status" value="1"/>
</dbReference>
<reference evidence="6 7" key="1">
    <citation type="submission" date="2018-09" db="EMBL/GenBank/DDBJ databases">
        <title>Altererythrobacter sp.Ery1 and Ery12, the genome sequencing of novel strains in genus Alterythrobacter.</title>
        <authorList>
            <person name="Cheng H."/>
            <person name="Wu Y.-H."/>
            <person name="Fang C."/>
            <person name="Xu X.-W."/>
        </authorList>
    </citation>
    <scope>NUCLEOTIDE SEQUENCE [LARGE SCALE GENOMIC DNA]</scope>
    <source>
        <strain evidence="6 7">Ery12</strain>
    </source>
</reference>
<dbReference type="Pfam" id="PF00392">
    <property type="entry name" value="GntR"/>
    <property type="match status" value="1"/>
</dbReference>
<sequence length="256" mass="28327">MTLRRYSVPMDSDEQFTVVDHAIDTLREAIRSGQFEPGSRLVIADIGKRLSISSGAVREAIRRLTGEGLVEIVPHRGASVRKVTGTDVAEIFELREAIEGLAARLAARRMDADGRARLRAILADLDRHDVDDDAENYLIANQAFHQLIYSIAANDRVRTLAMQLILPLYQLRLPHRMAGDAREVAHLEHHAIAATLMVGDEDAAAAAMMRHIRSSGANLRAAVELLEAPRKRRRAPRSAPRQEDTPSPPKDDAQSD</sequence>
<dbReference type="InterPro" id="IPR000524">
    <property type="entry name" value="Tscrpt_reg_HTH_GntR"/>
</dbReference>
<keyword evidence="2" id="KW-0238">DNA-binding</keyword>
<evidence type="ECO:0000259" key="5">
    <source>
        <dbReference type="PROSITE" id="PS50949"/>
    </source>
</evidence>
<dbReference type="PANTHER" id="PTHR43537">
    <property type="entry name" value="TRANSCRIPTIONAL REGULATOR, GNTR FAMILY"/>
    <property type="match status" value="1"/>
</dbReference>
<dbReference type="Pfam" id="PF07729">
    <property type="entry name" value="FCD"/>
    <property type="match status" value="1"/>
</dbReference>
<dbReference type="CDD" id="cd07377">
    <property type="entry name" value="WHTH_GntR"/>
    <property type="match status" value="1"/>
</dbReference>
<dbReference type="InterPro" id="IPR036390">
    <property type="entry name" value="WH_DNA-bd_sf"/>
</dbReference>
<evidence type="ECO:0000256" key="1">
    <source>
        <dbReference type="ARBA" id="ARBA00023015"/>
    </source>
</evidence>
<keyword evidence="1" id="KW-0805">Transcription regulation</keyword>
<dbReference type="Proteomes" id="UP000284322">
    <property type="component" value="Unassembled WGS sequence"/>
</dbReference>
<evidence type="ECO:0000256" key="3">
    <source>
        <dbReference type="ARBA" id="ARBA00023163"/>
    </source>
</evidence>
<dbReference type="Gene3D" id="1.20.120.530">
    <property type="entry name" value="GntR ligand-binding domain-like"/>
    <property type="match status" value="1"/>
</dbReference>
<dbReference type="AlphaFoldDB" id="A0A419R3Q1"/>
<dbReference type="GO" id="GO:0003700">
    <property type="term" value="F:DNA-binding transcription factor activity"/>
    <property type="evidence" value="ECO:0007669"/>
    <property type="project" value="InterPro"/>
</dbReference>
<feature type="region of interest" description="Disordered" evidence="4">
    <location>
        <begin position="226"/>
        <end position="256"/>
    </location>
</feature>
<organism evidence="6 7">
    <name type="scientific">Tsuneonella suprasediminis</name>
    <dbReference type="NCBI Taxonomy" id="2306996"/>
    <lineage>
        <taxon>Bacteria</taxon>
        <taxon>Pseudomonadati</taxon>
        <taxon>Pseudomonadota</taxon>
        <taxon>Alphaproteobacteria</taxon>
        <taxon>Sphingomonadales</taxon>
        <taxon>Erythrobacteraceae</taxon>
        <taxon>Tsuneonella</taxon>
    </lineage>
</organism>
<feature type="domain" description="HTH gntR-type" evidence="5">
    <location>
        <begin position="16"/>
        <end position="83"/>
    </location>
</feature>
<proteinExistence type="predicted"/>
<feature type="compositionally biased region" description="Basic and acidic residues" evidence="4">
    <location>
        <begin position="240"/>
        <end position="256"/>
    </location>
</feature>
<gene>
    <name evidence="6" type="ORF">D6858_04250</name>
</gene>
<keyword evidence="7" id="KW-1185">Reference proteome</keyword>
<dbReference type="InterPro" id="IPR008920">
    <property type="entry name" value="TF_FadR/GntR_C"/>
</dbReference>
<protein>
    <submittedName>
        <fullName evidence="6">GntR family transcriptional regulator</fullName>
    </submittedName>
</protein>
<dbReference type="GO" id="GO:0003677">
    <property type="term" value="F:DNA binding"/>
    <property type="evidence" value="ECO:0007669"/>
    <property type="project" value="UniProtKB-KW"/>
</dbReference>
<dbReference type="SUPFAM" id="SSF46785">
    <property type="entry name" value="Winged helix' DNA-binding domain"/>
    <property type="match status" value="1"/>
</dbReference>
<dbReference type="PANTHER" id="PTHR43537:SF24">
    <property type="entry name" value="GLUCONATE OPERON TRANSCRIPTIONAL REPRESSOR"/>
    <property type="match status" value="1"/>
</dbReference>
<dbReference type="InterPro" id="IPR036388">
    <property type="entry name" value="WH-like_DNA-bd_sf"/>
</dbReference>